<feature type="non-terminal residue" evidence="1">
    <location>
        <position position="46"/>
    </location>
</feature>
<sequence>NMEEYLLKASFNNKKVDSDSSQESDIGIAMEYHENAFMFDWQALRK</sequence>
<name>A0ABN7XNU7_GIGMA</name>
<comment type="caution">
    <text evidence="1">The sequence shown here is derived from an EMBL/GenBank/DDBJ whole genome shotgun (WGS) entry which is preliminary data.</text>
</comment>
<gene>
    <name evidence="1" type="ORF">GMARGA_LOCUS45267</name>
</gene>
<evidence type="ECO:0000313" key="2">
    <source>
        <dbReference type="Proteomes" id="UP000789901"/>
    </source>
</evidence>
<proteinExistence type="predicted"/>
<accession>A0ABN7XNU7</accession>
<evidence type="ECO:0000313" key="1">
    <source>
        <dbReference type="EMBL" id="CAG8856446.1"/>
    </source>
</evidence>
<feature type="non-terminal residue" evidence="1">
    <location>
        <position position="1"/>
    </location>
</feature>
<protein>
    <submittedName>
        <fullName evidence="1">13952_t:CDS:1</fullName>
    </submittedName>
</protein>
<keyword evidence="2" id="KW-1185">Reference proteome</keyword>
<organism evidence="1 2">
    <name type="scientific">Gigaspora margarita</name>
    <dbReference type="NCBI Taxonomy" id="4874"/>
    <lineage>
        <taxon>Eukaryota</taxon>
        <taxon>Fungi</taxon>
        <taxon>Fungi incertae sedis</taxon>
        <taxon>Mucoromycota</taxon>
        <taxon>Glomeromycotina</taxon>
        <taxon>Glomeromycetes</taxon>
        <taxon>Diversisporales</taxon>
        <taxon>Gigasporaceae</taxon>
        <taxon>Gigaspora</taxon>
    </lineage>
</organism>
<reference evidence="1 2" key="1">
    <citation type="submission" date="2021-06" db="EMBL/GenBank/DDBJ databases">
        <authorList>
            <person name="Kallberg Y."/>
            <person name="Tangrot J."/>
            <person name="Rosling A."/>
        </authorList>
    </citation>
    <scope>NUCLEOTIDE SEQUENCE [LARGE SCALE GENOMIC DNA]</scope>
    <source>
        <strain evidence="1 2">120-4 pot B 10/14</strain>
    </source>
</reference>
<dbReference type="EMBL" id="CAJVQB010160122">
    <property type="protein sequence ID" value="CAG8856446.1"/>
    <property type="molecule type" value="Genomic_DNA"/>
</dbReference>
<dbReference type="Proteomes" id="UP000789901">
    <property type="component" value="Unassembled WGS sequence"/>
</dbReference>